<dbReference type="InterPro" id="IPR051348">
    <property type="entry name" value="U-box_ubiquitin_ligases"/>
</dbReference>
<comment type="catalytic activity">
    <reaction evidence="1">
        <text>S-ubiquitinyl-[E2 ubiquitin-conjugating enzyme]-L-cysteine + [acceptor protein]-L-lysine = [E2 ubiquitin-conjugating enzyme]-L-cysteine + N(6)-ubiquitinyl-[acceptor protein]-L-lysine.</text>
        <dbReference type="EC" id="2.3.2.27"/>
    </reaction>
</comment>
<feature type="coiled-coil region" evidence="4">
    <location>
        <begin position="4"/>
        <end position="61"/>
    </location>
</feature>
<gene>
    <name evidence="5" type="ORF">RJ640_024873</name>
</gene>
<dbReference type="GO" id="GO:0061630">
    <property type="term" value="F:ubiquitin protein ligase activity"/>
    <property type="evidence" value="ECO:0007669"/>
    <property type="project" value="UniProtKB-EC"/>
</dbReference>
<evidence type="ECO:0000313" key="6">
    <source>
        <dbReference type="Proteomes" id="UP001187471"/>
    </source>
</evidence>
<dbReference type="EC" id="2.3.2.27" evidence="2"/>
<protein>
    <recommendedName>
        <fullName evidence="2">RING-type E3 ubiquitin transferase</fullName>
        <ecNumber evidence="2">2.3.2.27</ecNumber>
    </recommendedName>
</protein>
<reference evidence="5" key="1">
    <citation type="submission" date="2022-12" db="EMBL/GenBank/DDBJ databases">
        <title>Draft genome assemblies for two species of Escallonia (Escalloniales).</title>
        <authorList>
            <person name="Chanderbali A."/>
            <person name="Dervinis C."/>
            <person name="Anghel I."/>
            <person name="Soltis D."/>
            <person name="Soltis P."/>
            <person name="Zapata F."/>
        </authorList>
    </citation>
    <scope>NUCLEOTIDE SEQUENCE</scope>
    <source>
        <strain evidence="5">UCBG92.1500</strain>
        <tissue evidence="5">Leaf</tissue>
    </source>
</reference>
<evidence type="ECO:0000256" key="3">
    <source>
        <dbReference type="ARBA" id="ARBA00022786"/>
    </source>
</evidence>
<evidence type="ECO:0000256" key="4">
    <source>
        <dbReference type="SAM" id="Coils"/>
    </source>
</evidence>
<keyword evidence="4" id="KW-0175">Coiled coil</keyword>
<dbReference type="EMBL" id="JAVXUO010001019">
    <property type="protein sequence ID" value="KAK2986975.1"/>
    <property type="molecule type" value="Genomic_DNA"/>
</dbReference>
<comment type="caution">
    <text evidence="5">The sequence shown here is derived from an EMBL/GenBank/DDBJ whole genome shotgun (WGS) entry which is preliminary data.</text>
</comment>
<organism evidence="5 6">
    <name type="scientific">Escallonia rubra</name>
    <dbReference type="NCBI Taxonomy" id="112253"/>
    <lineage>
        <taxon>Eukaryota</taxon>
        <taxon>Viridiplantae</taxon>
        <taxon>Streptophyta</taxon>
        <taxon>Embryophyta</taxon>
        <taxon>Tracheophyta</taxon>
        <taxon>Spermatophyta</taxon>
        <taxon>Magnoliopsida</taxon>
        <taxon>eudicotyledons</taxon>
        <taxon>Gunneridae</taxon>
        <taxon>Pentapetalae</taxon>
        <taxon>asterids</taxon>
        <taxon>campanulids</taxon>
        <taxon>Escalloniales</taxon>
        <taxon>Escalloniaceae</taxon>
        <taxon>Escallonia</taxon>
    </lineage>
</organism>
<evidence type="ECO:0000313" key="5">
    <source>
        <dbReference type="EMBL" id="KAK2986975.1"/>
    </source>
</evidence>
<proteinExistence type="predicted"/>
<dbReference type="AlphaFoldDB" id="A0AA88RQ93"/>
<accession>A0AA88RQ93</accession>
<evidence type="ECO:0000256" key="1">
    <source>
        <dbReference type="ARBA" id="ARBA00000900"/>
    </source>
</evidence>
<keyword evidence="3" id="KW-0833">Ubl conjugation pathway</keyword>
<dbReference type="PANTHER" id="PTHR45647:SF139">
    <property type="entry name" value="OS02G0152300 PROTEIN"/>
    <property type="match status" value="1"/>
</dbReference>
<dbReference type="PANTHER" id="PTHR45647">
    <property type="entry name" value="OS02G0152300 PROTEIN"/>
    <property type="match status" value="1"/>
</dbReference>
<evidence type="ECO:0000256" key="2">
    <source>
        <dbReference type="ARBA" id="ARBA00012483"/>
    </source>
</evidence>
<dbReference type="Proteomes" id="UP001187471">
    <property type="component" value="Unassembled WGS sequence"/>
</dbReference>
<keyword evidence="6" id="KW-1185">Reference proteome</keyword>
<name>A0AA88RQ93_9ASTE</name>
<sequence>MEEHRRLEEARLAEEAALTVAEKEKARSKAALEHAEAAQRIAELEAQKRSAKIKVLKEAEEKDKILDALAKSDVRYMKYSIEELEAATSFRNLIKLENEAMVSDSVSSDEVQPSPGSIGSELQLKLELPRMGLTHHVEKAIERGSFAEMLDQTVPDWPVEEALSFAKWFSNVLCYEGKIGQILARLSCQNLRD</sequence>